<dbReference type="SFLD" id="SFLDG01129">
    <property type="entry name" value="C1.5:_HAD__Beta-PGM__Phosphata"/>
    <property type="match status" value="1"/>
</dbReference>
<dbReference type="InterPro" id="IPR006439">
    <property type="entry name" value="HAD-SF_hydro_IA"/>
</dbReference>
<evidence type="ECO:0000256" key="1">
    <source>
        <dbReference type="ARBA" id="ARBA00001946"/>
    </source>
</evidence>
<evidence type="ECO:0000313" key="5">
    <source>
        <dbReference type="Proteomes" id="UP000824037"/>
    </source>
</evidence>
<dbReference type="AlphaFoldDB" id="A0A9D2EBW1"/>
<dbReference type="Proteomes" id="UP000824037">
    <property type="component" value="Unassembled WGS sequence"/>
</dbReference>
<reference evidence="4" key="2">
    <citation type="submission" date="2021-04" db="EMBL/GenBank/DDBJ databases">
        <authorList>
            <person name="Gilroy R."/>
        </authorList>
    </citation>
    <scope>NUCLEOTIDE SEQUENCE</scope>
    <source>
        <strain evidence="4">ChiGjej4B4-7305</strain>
    </source>
</reference>
<dbReference type="GO" id="GO:0044281">
    <property type="term" value="P:small molecule metabolic process"/>
    <property type="evidence" value="ECO:0007669"/>
    <property type="project" value="UniProtKB-ARBA"/>
</dbReference>
<keyword evidence="3" id="KW-0460">Magnesium</keyword>
<dbReference type="InterPro" id="IPR051400">
    <property type="entry name" value="HAD-like_hydrolase"/>
</dbReference>
<evidence type="ECO:0000256" key="2">
    <source>
        <dbReference type="ARBA" id="ARBA00022801"/>
    </source>
</evidence>
<dbReference type="SFLD" id="SFLDS00003">
    <property type="entry name" value="Haloacid_Dehalogenase"/>
    <property type="match status" value="1"/>
</dbReference>
<dbReference type="EMBL" id="DXBY01000059">
    <property type="protein sequence ID" value="HIZ34799.1"/>
    <property type="molecule type" value="Genomic_DNA"/>
</dbReference>
<comment type="cofactor">
    <cofactor evidence="1">
        <name>Mg(2+)</name>
        <dbReference type="ChEBI" id="CHEBI:18420"/>
    </cofactor>
</comment>
<dbReference type="Gene3D" id="1.20.120.1600">
    <property type="match status" value="1"/>
</dbReference>
<dbReference type="Gene3D" id="3.40.50.1000">
    <property type="entry name" value="HAD superfamily/HAD-like"/>
    <property type="match status" value="1"/>
</dbReference>
<name>A0A9D2EBW1_9MICO</name>
<organism evidence="4 5">
    <name type="scientific">Candidatus Ruania gallistercoris</name>
    <dbReference type="NCBI Taxonomy" id="2838746"/>
    <lineage>
        <taxon>Bacteria</taxon>
        <taxon>Bacillati</taxon>
        <taxon>Actinomycetota</taxon>
        <taxon>Actinomycetes</taxon>
        <taxon>Micrococcales</taxon>
        <taxon>Ruaniaceae</taxon>
        <taxon>Ruania</taxon>
    </lineage>
</organism>
<proteinExistence type="predicted"/>
<keyword evidence="2 4" id="KW-0378">Hydrolase</keyword>
<comment type="caution">
    <text evidence="4">The sequence shown here is derived from an EMBL/GenBank/DDBJ whole genome shotgun (WGS) entry which is preliminary data.</text>
</comment>
<dbReference type="PRINTS" id="PR00413">
    <property type="entry name" value="HADHALOGNASE"/>
</dbReference>
<evidence type="ECO:0000313" key="4">
    <source>
        <dbReference type="EMBL" id="HIZ34799.1"/>
    </source>
</evidence>
<dbReference type="NCBIfam" id="TIGR01509">
    <property type="entry name" value="HAD-SF-IA-v3"/>
    <property type="match status" value="1"/>
</dbReference>
<dbReference type="InterPro" id="IPR023214">
    <property type="entry name" value="HAD_sf"/>
</dbReference>
<gene>
    <name evidence="4" type="ORF">H9815_03385</name>
</gene>
<dbReference type="PANTHER" id="PTHR46470:SF4">
    <property type="entry name" value="5-AMINO-6-(5-PHOSPHO-D-RIBITYLAMINO)URACIL PHOSPHATASE YIGB"/>
    <property type="match status" value="1"/>
</dbReference>
<dbReference type="Pfam" id="PF00702">
    <property type="entry name" value="Hydrolase"/>
    <property type="match status" value="1"/>
</dbReference>
<dbReference type="NCBIfam" id="TIGR01549">
    <property type="entry name" value="HAD-SF-IA-v1"/>
    <property type="match status" value="1"/>
</dbReference>
<sequence length="261" mass="27895">MTATDRHQVQAVLFDLDDTLLDTASAFAAAVAAMAAEFLPHLEADRYPEVLATWRVDSGGHYQAHVDGVVDYRTQRFARAQQIQEQFGGAVLDDAGYDRWAQVWDRAFSGAWAAFEDTAVILAALRSAGLAVGCVTNAGTEQQSAKLAAVGLTDAVPLLVTLDTFGVGKPDPRVFHEGVRLLGFEPHQVMYVGDEPVIDARAATAAGLHGVWLDRPGRRRDHAGEDADALRAEGIAVIEGLAELTDLIPALTTTANVPPRG</sequence>
<reference evidence="4" key="1">
    <citation type="journal article" date="2021" name="PeerJ">
        <title>Extensive microbial diversity within the chicken gut microbiome revealed by metagenomics and culture.</title>
        <authorList>
            <person name="Gilroy R."/>
            <person name="Ravi A."/>
            <person name="Getino M."/>
            <person name="Pursley I."/>
            <person name="Horton D.L."/>
            <person name="Alikhan N.F."/>
            <person name="Baker D."/>
            <person name="Gharbi K."/>
            <person name="Hall N."/>
            <person name="Watson M."/>
            <person name="Adriaenssens E.M."/>
            <person name="Foster-Nyarko E."/>
            <person name="Jarju S."/>
            <person name="Secka A."/>
            <person name="Antonio M."/>
            <person name="Oren A."/>
            <person name="Chaudhuri R.R."/>
            <person name="La Ragione R."/>
            <person name="Hildebrand F."/>
            <person name="Pallen M.J."/>
        </authorList>
    </citation>
    <scope>NUCLEOTIDE SEQUENCE</scope>
    <source>
        <strain evidence="4">ChiGjej4B4-7305</strain>
    </source>
</reference>
<dbReference type="GO" id="GO:0016787">
    <property type="term" value="F:hydrolase activity"/>
    <property type="evidence" value="ECO:0007669"/>
    <property type="project" value="UniProtKB-KW"/>
</dbReference>
<dbReference type="SUPFAM" id="SSF56784">
    <property type="entry name" value="HAD-like"/>
    <property type="match status" value="1"/>
</dbReference>
<protein>
    <submittedName>
        <fullName evidence="4">HAD family hydrolase</fullName>
    </submittedName>
</protein>
<accession>A0A9D2EBW1</accession>
<dbReference type="InterPro" id="IPR036412">
    <property type="entry name" value="HAD-like_sf"/>
</dbReference>
<dbReference type="PANTHER" id="PTHR46470">
    <property type="entry name" value="N-ACYLNEURAMINATE-9-PHOSPHATASE"/>
    <property type="match status" value="1"/>
</dbReference>
<evidence type="ECO:0000256" key="3">
    <source>
        <dbReference type="ARBA" id="ARBA00022842"/>
    </source>
</evidence>